<feature type="compositionally biased region" description="Basic and acidic residues" evidence="1">
    <location>
        <begin position="74"/>
        <end position="90"/>
    </location>
</feature>
<dbReference type="AlphaFoldDB" id="A0AAJ0DLM6"/>
<comment type="caution">
    <text evidence="2">The sequence shown here is derived from an EMBL/GenBank/DDBJ whole genome shotgun (WGS) entry which is preliminary data.</text>
</comment>
<accession>A0AAJ0DLM6</accession>
<evidence type="ECO:0000313" key="3">
    <source>
        <dbReference type="Proteomes" id="UP001271007"/>
    </source>
</evidence>
<dbReference type="EMBL" id="JAWDJX010000020">
    <property type="protein sequence ID" value="KAK3052598.1"/>
    <property type="molecule type" value="Genomic_DNA"/>
</dbReference>
<feature type="region of interest" description="Disordered" evidence="1">
    <location>
        <begin position="65"/>
        <end position="96"/>
    </location>
</feature>
<dbReference type="Proteomes" id="UP001271007">
    <property type="component" value="Unassembled WGS sequence"/>
</dbReference>
<organism evidence="2 3">
    <name type="scientific">Extremus antarcticus</name>
    <dbReference type="NCBI Taxonomy" id="702011"/>
    <lineage>
        <taxon>Eukaryota</taxon>
        <taxon>Fungi</taxon>
        <taxon>Dikarya</taxon>
        <taxon>Ascomycota</taxon>
        <taxon>Pezizomycotina</taxon>
        <taxon>Dothideomycetes</taxon>
        <taxon>Dothideomycetidae</taxon>
        <taxon>Mycosphaerellales</taxon>
        <taxon>Extremaceae</taxon>
        <taxon>Extremus</taxon>
    </lineage>
</organism>
<reference evidence="2" key="1">
    <citation type="submission" date="2023-04" db="EMBL/GenBank/DDBJ databases">
        <title>Black Yeasts Isolated from many extreme environments.</title>
        <authorList>
            <person name="Coleine C."/>
            <person name="Stajich J.E."/>
            <person name="Selbmann L."/>
        </authorList>
    </citation>
    <scope>NUCLEOTIDE SEQUENCE</scope>
    <source>
        <strain evidence="2">CCFEE 5312</strain>
    </source>
</reference>
<name>A0AAJ0DLM6_9PEZI</name>
<protein>
    <submittedName>
        <fullName evidence="2">Uncharacterized protein</fullName>
    </submittedName>
</protein>
<evidence type="ECO:0000256" key="1">
    <source>
        <dbReference type="SAM" id="MobiDB-lite"/>
    </source>
</evidence>
<proteinExistence type="predicted"/>
<gene>
    <name evidence="2" type="ORF">LTR09_006453</name>
</gene>
<evidence type="ECO:0000313" key="2">
    <source>
        <dbReference type="EMBL" id="KAK3052598.1"/>
    </source>
</evidence>
<sequence length="124" mass="13552">MAQNERRPLPHANETVLRASSNTGKGRYVWSRCDLAGHPAVDLDAAAEKTFSGFQKKKFEDFPYTESTTNLTGEAEHNGAASDHDEHSMHSDGAGYTPTRFSFSTTSSTLARGSSDTIIPDTIW</sequence>
<keyword evidence="3" id="KW-1185">Reference proteome</keyword>